<gene>
    <name evidence="2" type="ORF">H8Z83_09710</name>
</gene>
<evidence type="ECO:0000313" key="3">
    <source>
        <dbReference type="Proteomes" id="UP000620327"/>
    </source>
</evidence>
<protein>
    <submittedName>
        <fullName evidence="2">Uncharacterized protein</fullName>
    </submittedName>
</protein>
<keyword evidence="1" id="KW-0472">Membrane</keyword>
<accession>A0A923MH54</accession>
<keyword evidence="1" id="KW-0812">Transmembrane</keyword>
<feature type="transmembrane region" description="Helical" evidence="1">
    <location>
        <begin position="31"/>
        <end position="50"/>
    </location>
</feature>
<organism evidence="2 3">
    <name type="scientific">Dysosmobacter segnis</name>
    <dbReference type="NCBI Taxonomy" id="2763042"/>
    <lineage>
        <taxon>Bacteria</taxon>
        <taxon>Bacillati</taxon>
        <taxon>Bacillota</taxon>
        <taxon>Clostridia</taxon>
        <taxon>Eubacteriales</taxon>
        <taxon>Oscillospiraceae</taxon>
        <taxon>Dysosmobacter</taxon>
    </lineage>
</organism>
<dbReference type="AlphaFoldDB" id="A0A923MH54"/>
<name>A0A923MH54_9FIRM</name>
<comment type="caution">
    <text evidence="2">The sequence shown here is derived from an EMBL/GenBank/DDBJ whole genome shotgun (WGS) entry which is preliminary data.</text>
</comment>
<proteinExistence type="predicted"/>
<reference evidence="2" key="1">
    <citation type="submission" date="2020-08" db="EMBL/GenBank/DDBJ databases">
        <title>Genome public.</title>
        <authorList>
            <person name="Liu C."/>
            <person name="Sun Q."/>
        </authorList>
    </citation>
    <scope>NUCLEOTIDE SEQUENCE</scope>
    <source>
        <strain evidence="2">BX15</strain>
    </source>
</reference>
<dbReference type="Proteomes" id="UP000620327">
    <property type="component" value="Unassembled WGS sequence"/>
</dbReference>
<evidence type="ECO:0000256" key="1">
    <source>
        <dbReference type="SAM" id="Phobius"/>
    </source>
</evidence>
<keyword evidence="1" id="KW-1133">Transmembrane helix</keyword>
<keyword evidence="3" id="KW-1185">Reference proteome</keyword>
<dbReference type="RefSeq" id="WP_187014843.1">
    <property type="nucleotide sequence ID" value="NZ_JACOQI010000008.1"/>
</dbReference>
<sequence length="100" mass="11300">MADGDETPHALTVLIPKSTYDRIVLKSVAEIAAVLMLLVFFAVGCCLLYTRRYFRPILEDLVHVTAAGGERRKPVFEELLPISEKFRSHEEAVTVLKVER</sequence>
<evidence type="ECO:0000313" key="2">
    <source>
        <dbReference type="EMBL" id="MBC5770595.1"/>
    </source>
</evidence>
<dbReference type="EMBL" id="JACOQI010000008">
    <property type="protein sequence ID" value="MBC5770595.1"/>
    <property type="molecule type" value="Genomic_DNA"/>
</dbReference>